<proteinExistence type="predicted"/>
<evidence type="ECO:0000256" key="1">
    <source>
        <dbReference type="SAM" id="Coils"/>
    </source>
</evidence>
<evidence type="ECO:0000256" key="2">
    <source>
        <dbReference type="SAM" id="MobiDB-lite"/>
    </source>
</evidence>
<protein>
    <submittedName>
        <fullName evidence="3">Uncharacterized protein</fullName>
    </submittedName>
</protein>
<organism evidence="3 4">
    <name type="scientific">Vitrella brassicaformis (strain CCMP3155)</name>
    <dbReference type="NCBI Taxonomy" id="1169540"/>
    <lineage>
        <taxon>Eukaryota</taxon>
        <taxon>Sar</taxon>
        <taxon>Alveolata</taxon>
        <taxon>Colpodellida</taxon>
        <taxon>Vitrellaceae</taxon>
        <taxon>Vitrella</taxon>
    </lineage>
</organism>
<evidence type="ECO:0000313" key="4">
    <source>
        <dbReference type="Proteomes" id="UP000041254"/>
    </source>
</evidence>
<gene>
    <name evidence="3" type="ORF">Vbra_13227</name>
</gene>
<dbReference type="EMBL" id="CDMY01000307">
    <property type="protein sequence ID" value="CEM01637.1"/>
    <property type="molecule type" value="Genomic_DNA"/>
</dbReference>
<feature type="region of interest" description="Disordered" evidence="2">
    <location>
        <begin position="358"/>
        <end position="377"/>
    </location>
</feature>
<feature type="region of interest" description="Disordered" evidence="2">
    <location>
        <begin position="1"/>
        <end position="21"/>
    </location>
</feature>
<feature type="compositionally biased region" description="Basic and acidic residues" evidence="2">
    <location>
        <begin position="641"/>
        <end position="650"/>
    </location>
</feature>
<feature type="compositionally biased region" description="Low complexity" evidence="2">
    <location>
        <begin position="60"/>
        <end position="71"/>
    </location>
</feature>
<feature type="region of interest" description="Disordered" evidence="2">
    <location>
        <begin position="536"/>
        <end position="556"/>
    </location>
</feature>
<name>A0A0G4ESM5_VITBC</name>
<dbReference type="AlphaFoldDB" id="A0A0G4ESM5"/>
<feature type="compositionally biased region" description="Pro residues" evidence="2">
    <location>
        <begin position="365"/>
        <end position="376"/>
    </location>
</feature>
<feature type="region of interest" description="Disordered" evidence="2">
    <location>
        <begin position="621"/>
        <end position="650"/>
    </location>
</feature>
<dbReference type="STRING" id="1169540.A0A0G4ESM5"/>
<reference evidence="3 4" key="1">
    <citation type="submission" date="2014-11" db="EMBL/GenBank/DDBJ databases">
        <authorList>
            <person name="Zhu J."/>
            <person name="Qi W."/>
            <person name="Song R."/>
        </authorList>
    </citation>
    <scope>NUCLEOTIDE SEQUENCE [LARGE SCALE GENOMIC DNA]</scope>
</reference>
<feature type="coiled-coil region" evidence="1">
    <location>
        <begin position="700"/>
        <end position="751"/>
    </location>
</feature>
<feature type="region of interest" description="Disordered" evidence="2">
    <location>
        <begin position="273"/>
        <end position="317"/>
    </location>
</feature>
<sequence length="896" mass="99976">MMMRGQGGDVHTLSQNAAPPVSLAMTRPTFPIEQEDVSDLLPEGTSTRCCASPSSCCTWGQPSSSDQQPQPGGAGGLRGMMHVPLRQQPNDDGLYELLGSGSSALSSFREGPPPPMHVRPPRAAAVPPLPPQMHQMVHLYGPPPSPLPFPHPVHGQLLTHYASTPPPHPQFHPPMKRKTGAPPLPHPRVRRTQSRGMSEEDTKGADKERRDTAAVISARERPEREGEEMQEEVSHMPAHPPPPSRRLSSIEHMRVSSIILDAIAQEVAIPPPILRPTQEQTHAGKREIEEQQEEQQQPELRTELPLLPPSPAPKQPLTRVSYHPYTHKQMAMSRSSPSVRVSESRSRAELEQRQLLRAASMPCTPRGPPLSRPASPPRVAAEVSKKSAPMSERIQDWGDLMDLLLDGKRGQGVYRQFTASGVGRGGGGPALSSQVSQLARKRTFGLPAHKEECINMILALQARVQAAEMQSAECGEREAALRRSYASLQNELFSLRVQMGGRPETKEEQTQCECVVDTRETQTSEEQTILPLTTTDGCAQTEGVPATTHEQKTQTDSVARIDGHAQTHTTDTCAQDTQTELCATHKRETQTIPTQKKRPPSLVHTHTQTATLPIRLPMSSSASMRHVHRCSQTDDTQQTEGQRRPPERAHRCVQTDEQQLMALASVDRAVREAYERYRPFFDALTTHTQPDDISTATQLVDRLQKEVRKQRLTIQLLNDRIRLRDGHTSFDKVLEARLHMQEERIAELTQELAGALPPPPLAAEQPADKSALQLRNELSIVQSSLLDAQHKICTLEQEKQSLSTQLRNKCTQMARMKNQCAQKMRERSLTQQEGPYSRCKWGCEDMHRIHSVHTMPNVMRSLRAFMSEYRPETGGFARAAMHRRRAPDRQAVSFDR</sequence>
<accession>A0A0G4ESM5</accession>
<feature type="compositionally biased region" description="Low complexity" evidence="2">
    <location>
        <begin position="294"/>
        <end position="305"/>
    </location>
</feature>
<keyword evidence="4" id="KW-1185">Reference proteome</keyword>
<keyword evidence="1" id="KW-0175">Coiled coil</keyword>
<dbReference type="InParanoid" id="A0A0G4ESM5"/>
<feature type="region of interest" description="Disordered" evidence="2">
    <location>
        <begin position="159"/>
        <end position="246"/>
    </location>
</feature>
<evidence type="ECO:0000313" key="3">
    <source>
        <dbReference type="EMBL" id="CEM01637.1"/>
    </source>
</evidence>
<dbReference type="VEuPathDB" id="CryptoDB:Vbra_13227"/>
<dbReference type="Proteomes" id="UP000041254">
    <property type="component" value="Unassembled WGS sequence"/>
</dbReference>
<feature type="compositionally biased region" description="Basic and acidic residues" evidence="2">
    <location>
        <begin position="197"/>
        <end position="224"/>
    </location>
</feature>
<feature type="region of interest" description="Disordered" evidence="2">
    <location>
        <begin position="52"/>
        <end position="80"/>
    </location>
</feature>